<comment type="caution">
    <text evidence="2">The sequence shown here is derived from an EMBL/GenBank/DDBJ whole genome shotgun (WGS) entry which is preliminary data.</text>
</comment>
<dbReference type="Proteomes" id="UP001150907">
    <property type="component" value="Unassembled WGS sequence"/>
</dbReference>
<sequence>MDPRVTRFTLEFPAKAATGSAGLEPTQTYYGRVVMQTAAAVGVRHVDVVVEGWERVDVGAKGAAAARTLFRAQALLAPAERAVNGRAVFEFACTMPNVNYPAAMRSAICEIAYSASATAVSASGRLVATHSVAVAVAPRVEPAGVGWLKALVLRDGVEVAGGRRRLRVSKAPTPAMAICVRVRNHCCRLGEAIAVDIDATMQQRDRVLACVRAAVVEQVALKPRAGEPPTVLAERTLNRKSVADPTGLAGVQDMLIRVPRRDVCTADGATLSFSHVLRLTFDLADSRGAAVSATKDVPLRLVTSKFGHVGRASQAEINRRLSALTADSDGGAVSEAYGYLLNESGRQDRPLSLDALPDPPPAPVIVALAPPAARPSPPLSVRSASQDSCVVPPTPATDNPTAFQFGPLPPLPMATLEMSSQPSSTRSTQSEVFPLPPSTTQSTLPEAFCFAPPQPLTTRARDTLVNDTVLATSSALGVSLPHSYQEDKPAPHSLADKRESSQSESNTIVFSPRADLGMAGDAVASSTRSPTPEPPLKPASSGRLLLTLPAFQPLDDIPATDLLNSSTVFDNLEFSSYWTNTGFC</sequence>
<accession>A0A9W8BE43</accession>
<keyword evidence="3" id="KW-1185">Reference proteome</keyword>
<gene>
    <name evidence="2" type="ORF">H4R26_002847</name>
</gene>
<dbReference type="AlphaFoldDB" id="A0A9W8BE43"/>
<evidence type="ECO:0000256" key="1">
    <source>
        <dbReference type="SAM" id="MobiDB-lite"/>
    </source>
</evidence>
<dbReference type="EMBL" id="JANBQF010000193">
    <property type="protein sequence ID" value="KAJ2003833.1"/>
    <property type="molecule type" value="Genomic_DNA"/>
</dbReference>
<organism evidence="2 3">
    <name type="scientific">Coemansia thaxteri</name>
    <dbReference type="NCBI Taxonomy" id="2663907"/>
    <lineage>
        <taxon>Eukaryota</taxon>
        <taxon>Fungi</taxon>
        <taxon>Fungi incertae sedis</taxon>
        <taxon>Zoopagomycota</taxon>
        <taxon>Kickxellomycotina</taxon>
        <taxon>Kickxellomycetes</taxon>
        <taxon>Kickxellales</taxon>
        <taxon>Kickxellaceae</taxon>
        <taxon>Coemansia</taxon>
    </lineage>
</organism>
<feature type="region of interest" description="Disordered" evidence="1">
    <location>
        <begin position="480"/>
        <end position="541"/>
    </location>
</feature>
<feature type="compositionally biased region" description="Basic and acidic residues" evidence="1">
    <location>
        <begin position="484"/>
        <end position="501"/>
    </location>
</feature>
<feature type="compositionally biased region" description="Low complexity" evidence="1">
    <location>
        <begin position="419"/>
        <end position="430"/>
    </location>
</feature>
<dbReference type="OrthoDB" id="5526154at2759"/>
<feature type="region of interest" description="Disordered" evidence="1">
    <location>
        <begin position="417"/>
        <end position="445"/>
    </location>
</feature>
<reference evidence="2" key="1">
    <citation type="submission" date="2022-07" db="EMBL/GenBank/DDBJ databases">
        <title>Phylogenomic reconstructions and comparative analyses of Kickxellomycotina fungi.</title>
        <authorList>
            <person name="Reynolds N.K."/>
            <person name="Stajich J.E."/>
            <person name="Barry K."/>
            <person name="Grigoriev I.V."/>
            <person name="Crous P."/>
            <person name="Smith M.E."/>
        </authorList>
    </citation>
    <scope>NUCLEOTIDE SEQUENCE</scope>
    <source>
        <strain evidence="2">IMI 214461</strain>
    </source>
</reference>
<protein>
    <submittedName>
        <fullName evidence="2">Uncharacterized protein</fullName>
    </submittedName>
</protein>
<name>A0A9W8BE43_9FUNG</name>
<evidence type="ECO:0000313" key="2">
    <source>
        <dbReference type="EMBL" id="KAJ2003833.1"/>
    </source>
</evidence>
<evidence type="ECO:0000313" key="3">
    <source>
        <dbReference type="Proteomes" id="UP001150907"/>
    </source>
</evidence>
<proteinExistence type="predicted"/>